<reference evidence="7" key="1">
    <citation type="submission" date="2021-12" db="EMBL/GenBank/DDBJ databases">
        <authorList>
            <person name="King R."/>
        </authorList>
    </citation>
    <scope>NUCLEOTIDE SEQUENCE</scope>
</reference>
<feature type="region of interest" description="Disordered" evidence="5">
    <location>
        <begin position="1278"/>
        <end position="1773"/>
    </location>
</feature>
<feature type="region of interest" description="Disordered" evidence="5">
    <location>
        <begin position="1009"/>
        <end position="1028"/>
    </location>
</feature>
<feature type="region of interest" description="Disordered" evidence="5">
    <location>
        <begin position="1800"/>
        <end position="1978"/>
    </location>
</feature>
<dbReference type="GO" id="GO:0045892">
    <property type="term" value="P:negative regulation of DNA-templated transcription"/>
    <property type="evidence" value="ECO:0007669"/>
    <property type="project" value="TreeGrafter"/>
</dbReference>
<evidence type="ECO:0000256" key="1">
    <source>
        <dbReference type="ARBA" id="ARBA00022723"/>
    </source>
</evidence>
<keyword evidence="8" id="KW-1185">Reference proteome</keyword>
<feature type="region of interest" description="Disordered" evidence="5">
    <location>
        <begin position="464"/>
        <end position="544"/>
    </location>
</feature>
<feature type="compositionally biased region" description="Basic residues" evidence="5">
    <location>
        <begin position="1429"/>
        <end position="1444"/>
    </location>
</feature>
<keyword evidence="3" id="KW-0862">Zinc</keyword>
<keyword evidence="1" id="KW-0479">Metal-binding</keyword>
<dbReference type="PROSITE" id="PS50016">
    <property type="entry name" value="ZF_PHD_2"/>
    <property type="match status" value="1"/>
</dbReference>
<feature type="compositionally biased region" description="Basic and acidic residues" evidence="5">
    <location>
        <begin position="1344"/>
        <end position="1373"/>
    </location>
</feature>
<feature type="region of interest" description="Disordered" evidence="5">
    <location>
        <begin position="2019"/>
        <end position="2101"/>
    </location>
</feature>
<feature type="compositionally biased region" description="Basic and acidic residues" evidence="5">
    <location>
        <begin position="318"/>
        <end position="334"/>
    </location>
</feature>
<dbReference type="GO" id="GO:0042393">
    <property type="term" value="F:histone binding"/>
    <property type="evidence" value="ECO:0007669"/>
    <property type="project" value="TreeGrafter"/>
</dbReference>
<dbReference type="PANTHER" id="PTHR14296">
    <property type="entry name" value="REMODELING AND SPACING FACTOR 1"/>
    <property type="match status" value="1"/>
</dbReference>
<dbReference type="CDD" id="cd15543">
    <property type="entry name" value="PHD_RSF1"/>
    <property type="match status" value="1"/>
</dbReference>
<gene>
    <name evidence="7" type="ORF">MELIAE_LOCUS9092</name>
</gene>
<dbReference type="InterPro" id="IPR011011">
    <property type="entry name" value="Znf_FYVE_PHD"/>
</dbReference>
<dbReference type="OrthoDB" id="10055895at2759"/>
<feature type="domain" description="PHD-type" evidence="6">
    <location>
        <begin position="1187"/>
        <end position="1237"/>
    </location>
</feature>
<feature type="region of interest" description="Disordered" evidence="5">
    <location>
        <begin position="1037"/>
        <end position="1180"/>
    </location>
</feature>
<dbReference type="GO" id="GO:0031213">
    <property type="term" value="C:RSF complex"/>
    <property type="evidence" value="ECO:0007669"/>
    <property type="project" value="InterPro"/>
</dbReference>
<feature type="compositionally biased region" description="Low complexity" evidence="5">
    <location>
        <begin position="1318"/>
        <end position="1327"/>
    </location>
</feature>
<evidence type="ECO:0000313" key="8">
    <source>
        <dbReference type="Proteomes" id="UP001154078"/>
    </source>
</evidence>
<feature type="compositionally biased region" description="Pro residues" evidence="5">
    <location>
        <begin position="1919"/>
        <end position="1936"/>
    </location>
</feature>
<feature type="compositionally biased region" description="Basic residues" evidence="5">
    <location>
        <begin position="1543"/>
        <end position="1557"/>
    </location>
</feature>
<feature type="compositionally biased region" description="Basic and acidic residues" evidence="5">
    <location>
        <begin position="1681"/>
        <end position="1730"/>
    </location>
</feature>
<evidence type="ECO:0000313" key="7">
    <source>
        <dbReference type="EMBL" id="CAH0558853.1"/>
    </source>
</evidence>
<feature type="compositionally biased region" description="Basic residues" evidence="5">
    <location>
        <begin position="1096"/>
        <end position="1105"/>
    </location>
</feature>
<feature type="compositionally biased region" description="Acidic residues" evidence="5">
    <location>
        <begin position="262"/>
        <end position="299"/>
    </location>
</feature>
<feature type="compositionally biased region" description="Low complexity" evidence="5">
    <location>
        <begin position="404"/>
        <end position="416"/>
    </location>
</feature>
<feature type="region of interest" description="Disordered" evidence="5">
    <location>
        <begin position="557"/>
        <end position="581"/>
    </location>
</feature>
<feature type="compositionally biased region" description="Basic and acidic residues" evidence="5">
    <location>
        <begin position="928"/>
        <end position="943"/>
    </location>
</feature>
<dbReference type="InterPro" id="IPR001965">
    <property type="entry name" value="Znf_PHD"/>
</dbReference>
<dbReference type="GO" id="GO:0008270">
    <property type="term" value="F:zinc ion binding"/>
    <property type="evidence" value="ECO:0007669"/>
    <property type="project" value="UniProtKB-KW"/>
</dbReference>
<evidence type="ECO:0000256" key="4">
    <source>
        <dbReference type="PROSITE-ProRule" id="PRU00146"/>
    </source>
</evidence>
<feature type="region of interest" description="Disordered" evidence="5">
    <location>
        <begin position="191"/>
        <end position="236"/>
    </location>
</feature>
<evidence type="ECO:0000256" key="5">
    <source>
        <dbReference type="SAM" id="MobiDB-lite"/>
    </source>
</evidence>
<feature type="compositionally biased region" description="Basic and acidic residues" evidence="5">
    <location>
        <begin position="831"/>
        <end position="848"/>
    </location>
</feature>
<dbReference type="InterPro" id="IPR028938">
    <property type="entry name" value="Rsf1-like"/>
</dbReference>
<feature type="compositionally biased region" description="Basic and acidic residues" evidence="5">
    <location>
        <begin position="525"/>
        <end position="544"/>
    </location>
</feature>
<dbReference type="Proteomes" id="UP001154078">
    <property type="component" value="Chromosome 6"/>
</dbReference>
<feature type="compositionally biased region" description="Basic and acidic residues" evidence="5">
    <location>
        <begin position="810"/>
        <end position="824"/>
    </location>
</feature>
<feature type="compositionally biased region" description="Polar residues" evidence="5">
    <location>
        <begin position="429"/>
        <end position="439"/>
    </location>
</feature>
<feature type="region of interest" description="Disordered" evidence="5">
    <location>
        <begin position="381"/>
        <end position="447"/>
    </location>
</feature>
<feature type="compositionally biased region" description="Basic and acidic residues" evidence="5">
    <location>
        <begin position="382"/>
        <end position="403"/>
    </location>
</feature>
<feature type="compositionally biased region" description="Acidic residues" evidence="5">
    <location>
        <begin position="1127"/>
        <end position="1142"/>
    </location>
</feature>
<feature type="region of interest" description="Disordered" evidence="5">
    <location>
        <begin position="742"/>
        <end position="1002"/>
    </location>
</feature>
<dbReference type="SUPFAM" id="SSF57903">
    <property type="entry name" value="FYVE/PHD zinc finger"/>
    <property type="match status" value="1"/>
</dbReference>
<organism evidence="7 8">
    <name type="scientific">Brassicogethes aeneus</name>
    <name type="common">Rape pollen beetle</name>
    <name type="synonym">Meligethes aeneus</name>
    <dbReference type="NCBI Taxonomy" id="1431903"/>
    <lineage>
        <taxon>Eukaryota</taxon>
        <taxon>Metazoa</taxon>
        <taxon>Ecdysozoa</taxon>
        <taxon>Arthropoda</taxon>
        <taxon>Hexapoda</taxon>
        <taxon>Insecta</taxon>
        <taxon>Pterygota</taxon>
        <taxon>Neoptera</taxon>
        <taxon>Endopterygota</taxon>
        <taxon>Coleoptera</taxon>
        <taxon>Polyphaga</taxon>
        <taxon>Cucujiformia</taxon>
        <taxon>Nitidulidae</taxon>
        <taxon>Meligethinae</taxon>
        <taxon>Brassicogethes</taxon>
    </lineage>
</organism>
<keyword evidence="2 4" id="KW-0863">Zinc-finger</keyword>
<feature type="compositionally biased region" description="Basic and acidic residues" evidence="5">
    <location>
        <begin position="476"/>
        <end position="515"/>
    </location>
</feature>
<name>A0A9P0B8E1_BRAAE</name>
<sequence>MASENEASCENDPNFPVICAFFEKFGDACNLPKLDFLELQTMLENTTEVPPALLALTIKLLRKTRKTVHNDKWERVLVQFCHGYSSIDAWEIERFGYKKSKLSCKIRALKELLEAQFDYHVKFKNDINKMSAQDLRSQPLGRDKHGHSYWYMSDENCQIRVFKEDLDEETITLIAKDRQGLVSLITELGGESDSKISSEDSNSLSEKPLVDTGQVDSNSCSDVLKKSEEDSSDMSISVPDIKDFKILLPKADLSPEEKIEEGNDEAEPVEEEEEEGDDEEEKEEEEEEKEEEEEEEEKGEEEKELKKLESKGKRKAKEIKESKPGKRGKVENRESNNVVSKEIEEPVMKIKGEGSGADNKDSNIILGEVIEEETIYFYGEGSGRECETGNEDQNKNVSEENKSESSINKKSNVSSVKSDKCMPKEVPSSPANKTDVSDSIENKSLETTPKKSMFFFGSFNSKALSPSLTMGFGQSPKKENEENKEEKSEDHVSDLLENGKSEKNEPKEENIETSKPKNAKSLDVIPKDKDKSEKDKNMSIKVEQEVGVKVKKDIDITEDESKLEKPKEAISNSKETNETKKECKIRVKEPLEEKVSKNIPKEDSKIKVEQALKEKKVSKEVESKISVEKVEVLNNTPVNKGVEEPKVSCTKLNENTDNQGTLNKVTDAESIIEKEAVIEEVCVKKDAYKCVENAIKDKKENTSAGKKKLTERKAEETVEKKVEEKAVEKKVKEKAVKKKVEEKVLEKKALNKKAEEKAVEKEAENKVGEKKLEEKEPIAKKSEDKEEAAKKKPANSTKLLRNMRKPNPKKKTEESPKEPAEIRMTRGRGRQVGEEGSKKPKITEKSTEDSSVAKTDALTDGVVELPGSEDEADNTEPQKPVNLLSLSFDFVESPNPVEMKTTRALRKRGRDVQENSAAGKKIKLKGKRTVDSELRKSVEEQKKRQQGSSSEEEPKKVPMEGCKKGKQSVKKEANEGKCNDSAVEISDDSIPEVKTPKKNKAKQHARLLANLGITDPEAIDTTPSVRQSRRLAQLKIKQQSEVTVVEQKSPSPKLESKKKLKKKKGGDEKNRKRKNDNEGSSGDDDDNEGDSDKAKDSKKKKKKMWLKQTFDESRPWASSDEHSEHSEVEEEEEEEEIIEEDYEKPLKSDHEFSPESEDDQDEDYKPVKRARTAKKETEVLEDVDDEDTPCQKCGKSDHPEWVLLCDSCDNGWHCSCLKPPLLVIPEGDWYCPPCQHEKLLEKLQIKLTDYDKKLSKKMIEDRRKERLAYVGISLNNVLPTSKKGPRKAREPRGEDDESGSDEYSSSEDEDEKDKSSSDDGSSTSSDEPIYQLRQRRQAQSYKFNDYDDLMKSAIEDGMEPSKREAPCHGRGKDIMTIVNAAKEEEREEAERLKKEKEEAADEDEVEEKPPVVPKTRDVEDDEGEPEKKSHVKTSTKLKKKHRKLNSLDIESEDDSDEDFKGASGTDWEEEEDDDLGSDDSDLIRGGKRKNAPTRRSTRTRYNRYDDEDFINDSENDAPKKKKKRSIWDESDTTEESEGSWGNRSKRNKSKKKSKKKKKDDSDGERKKKPKIKYGGLESSEEEKGRGRRRTRGKKTTYVLPLDSEESEEEVKKKTEESDEYVASELEEDEKEESDEVVDEVEEDSSSSEDVPLKKNKKKKNIIDEDDDDDDEEKKSEKPKKKLEEEKKLESKKVAVEEDMEKKKIDEAIRKAAEEVKEKERKKLEEEEEKKKKAALPLPPPVNLHEPMISDSASLMHAENEDDDLSEPPGVSLPSFAEFGPPVVVAPPRATPVAVAVEPSIKKRASPKSKKSLEQTLANLETSNEITLIKKVSVKQEPAAPQSRGSIEVAPAPQPFSQTQPAPSVITRMLQSTTPVAVPTPPGAQPRPQSGNNAQPQYGTIRPKQFATMPHDSDDDEPKQLPPIGPPPASLRHPPPQHFMHGPRGPMQVPYRPVPPAGLPMNHYQRRSPPVPAPPTRMQQHPFVPAAAAPDKRPPVPAVSARLNLPPSISVTPVVRAALSTPSPAAPQRQYPPPLTPATYYEGDPTMVDEEFQHPQYNDQYEESPPPAQPETTNGKPPGEGEGEFGGLVSYFSSQQEDDLEA</sequence>
<proteinExistence type="predicted"/>
<dbReference type="SMART" id="SM00249">
    <property type="entry name" value="PHD"/>
    <property type="match status" value="1"/>
</dbReference>
<feature type="compositionally biased region" description="Acidic residues" evidence="5">
    <location>
        <begin position="1528"/>
        <end position="1537"/>
    </location>
</feature>
<feature type="region of interest" description="Disordered" evidence="5">
    <location>
        <begin position="252"/>
        <end position="363"/>
    </location>
</feature>
<feature type="compositionally biased region" description="Acidic residues" evidence="5">
    <location>
        <begin position="1616"/>
        <end position="1646"/>
    </location>
</feature>
<evidence type="ECO:0000259" key="6">
    <source>
        <dbReference type="PROSITE" id="PS50016"/>
    </source>
</evidence>
<feature type="compositionally biased region" description="Acidic residues" evidence="5">
    <location>
        <begin position="1466"/>
        <end position="1480"/>
    </location>
</feature>
<feature type="compositionally biased region" description="Basic residues" evidence="5">
    <location>
        <begin position="1585"/>
        <end position="1594"/>
    </location>
</feature>
<evidence type="ECO:0000256" key="3">
    <source>
        <dbReference type="ARBA" id="ARBA00022833"/>
    </source>
</evidence>
<feature type="compositionally biased region" description="Basic and acidic residues" evidence="5">
    <location>
        <begin position="557"/>
        <end position="568"/>
    </location>
</feature>
<accession>A0A9P0B8E1</accession>
<feature type="compositionally biased region" description="Acidic residues" evidence="5">
    <location>
        <begin position="1505"/>
        <end position="1515"/>
    </location>
</feature>
<feature type="compositionally biased region" description="Basic and acidic residues" evidence="5">
    <location>
        <begin position="742"/>
        <end position="790"/>
    </location>
</feature>
<feature type="compositionally biased region" description="Basic residues" evidence="5">
    <location>
        <begin position="1485"/>
        <end position="1501"/>
    </location>
</feature>
<feature type="compositionally biased region" description="Basic and acidic residues" evidence="5">
    <location>
        <begin position="1381"/>
        <end position="1397"/>
    </location>
</feature>
<feature type="compositionally biased region" description="Basic and acidic residues" evidence="5">
    <location>
        <begin position="1143"/>
        <end position="1153"/>
    </location>
</feature>
<evidence type="ECO:0000256" key="2">
    <source>
        <dbReference type="ARBA" id="ARBA00022771"/>
    </source>
</evidence>
<feature type="region of interest" description="Disordered" evidence="5">
    <location>
        <begin position="695"/>
        <end position="725"/>
    </location>
</feature>
<feature type="compositionally biased region" description="Basic and acidic residues" evidence="5">
    <location>
        <begin position="300"/>
        <end position="311"/>
    </location>
</feature>
<dbReference type="PANTHER" id="PTHR14296:SF16">
    <property type="entry name" value="REMODELING AND SPACING FACTOR 1"/>
    <property type="match status" value="1"/>
</dbReference>
<dbReference type="InterPro" id="IPR019787">
    <property type="entry name" value="Znf_PHD-finger"/>
</dbReference>
<dbReference type="Pfam" id="PF00628">
    <property type="entry name" value="PHD"/>
    <property type="match status" value="1"/>
</dbReference>
<dbReference type="InterPro" id="IPR013083">
    <property type="entry name" value="Znf_RING/FYVE/PHD"/>
</dbReference>
<dbReference type="InterPro" id="IPR019786">
    <property type="entry name" value="Zinc_finger_PHD-type_CS"/>
</dbReference>
<protein>
    <recommendedName>
        <fullName evidence="6">PHD-type domain-containing protein</fullName>
    </recommendedName>
</protein>
<feature type="compositionally biased region" description="Basic and acidic residues" evidence="5">
    <location>
        <begin position="952"/>
        <end position="978"/>
    </location>
</feature>
<feature type="compositionally biased region" description="Basic and acidic residues" evidence="5">
    <location>
        <begin position="711"/>
        <end position="725"/>
    </location>
</feature>
<feature type="compositionally biased region" description="Polar residues" evidence="5">
    <location>
        <begin position="1886"/>
        <end position="1897"/>
    </location>
</feature>
<feature type="compositionally biased region" description="Basic and acidic residues" evidence="5">
    <location>
        <begin position="1109"/>
        <end position="1126"/>
    </location>
</feature>
<feature type="compositionally biased region" description="Basic and acidic residues" evidence="5">
    <location>
        <begin position="341"/>
        <end position="352"/>
    </location>
</feature>
<feature type="compositionally biased region" description="Polar residues" evidence="5">
    <location>
        <begin position="1813"/>
        <end position="1825"/>
    </location>
</feature>
<feature type="compositionally biased region" description="Acidic residues" evidence="5">
    <location>
        <begin position="1293"/>
        <end position="1311"/>
    </location>
</feature>
<dbReference type="EMBL" id="OV121137">
    <property type="protein sequence ID" value="CAH0558853.1"/>
    <property type="molecule type" value="Genomic_DNA"/>
</dbReference>
<dbReference type="PROSITE" id="PS01359">
    <property type="entry name" value="ZF_PHD_1"/>
    <property type="match status" value="1"/>
</dbReference>
<dbReference type="Gene3D" id="3.30.40.10">
    <property type="entry name" value="Zinc/RING finger domain, C3HC4 (zinc finger)"/>
    <property type="match status" value="1"/>
</dbReference>